<dbReference type="KEGG" id="ehx:EMIHUDRAFT_110775"/>
<accession>R1FJG4</accession>
<name>R1FJG4_EMIHU</name>
<evidence type="ECO:0000313" key="1">
    <source>
        <dbReference type="EMBL" id="EOD35701.1"/>
    </source>
</evidence>
<sequence length="175" mass="19024">CCLQLKAKIVKQRALADEREKKKNLTKYIPDVSRALIGSPHVGRIAARRSSTGGGAVSVGMMSQLAEAGGEAGGGRQRARPRDAEHDALLEQARAAVRAKRLKEEDLSEKLRVHVETCDAANALETVEAGKRGARLLLQDLYLSPLDEATELLPEVQHPLFALKLHARALHAERA</sequence>
<dbReference type="AlphaFoldDB" id="R1FJG4"/>
<reference evidence="1" key="1">
    <citation type="submission" date="2012-07" db="EMBL/GenBank/DDBJ databases">
        <title>Genome variability drives Emilianias global distribution.</title>
        <authorList>
            <consortium name="DOE Joint Genome Institute"/>
            <person name="Read B."/>
            <person name="Kegel J."/>
            <person name="Klute M."/>
            <person name="Kuo A."/>
            <person name="Lefebvre S.C."/>
            <person name="Maumus F."/>
            <person name="Mayer C."/>
            <person name="Miller J."/>
            <person name="Allen A."/>
            <person name="Bidle K."/>
            <person name="Borodovsky M."/>
            <person name="Bowler C."/>
            <person name="Brownlee C."/>
            <person name="Claverie J.-M."/>
            <person name="Cock M."/>
            <person name="De Vargas C."/>
            <person name="Elias M."/>
            <person name="Frickenhaus S."/>
            <person name="Gladyshev V.N."/>
            <person name="Gonzalez K."/>
            <person name="Guda C."/>
            <person name="Hadaegh A."/>
            <person name="Herman E."/>
            <person name="Iglesias-Rodriguez D."/>
            <person name="Jones B."/>
            <person name="Lawson T."/>
            <person name="Leese F."/>
            <person name="Lin Y.-C."/>
            <person name="Lindquist E."/>
            <person name="Lobanov A."/>
            <person name="Lucas S."/>
            <person name="Malik S.-H.B."/>
            <person name="Marsh M.E."/>
            <person name="Mock T."/>
            <person name="Monier A."/>
            <person name="Moreau H."/>
            <person name="Mueller-Roeber B."/>
            <person name="Napier J."/>
            <person name="Ogata H."/>
            <person name="Parker M."/>
            <person name="Probert I."/>
            <person name="Quesneville H."/>
            <person name="Raines C."/>
            <person name="Rensing S."/>
            <person name="Riano-Pachon D.M."/>
            <person name="Richier S."/>
            <person name="Rokitta S."/>
            <person name="Salamov A."/>
            <person name="Sarno A.F."/>
            <person name="Schmutz J."/>
            <person name="Schroeder D."/>
            <person name="Shiraiwa Y."/>
            <person name="Soanes D.M."/>
            <person name="Valentin K."/>
            <person name="Van Der Giezen M."/>
            <person name="Van Der Peer Y."/>
            <person name="Vardi A."/>
            <person name="Verret F."/>
            <person name="Von Dassow P."/>
            <person name="Wheeler G."/>
            <person name="Williams B."/>
            <person name="Wilson W."/>
            <person name="Wolfe G."/>
            <person name="Wurch L.L."/>
            <person name="Young J."/>
            <person name="Dacks J.B."/>
            <person name="Delwiche C.F."/>
            <person name="Dyhrman S."/>
            <person name="Glockner G."/>
            <person name="John U."/>
            <person name="Richards T."/>
            <person name="Worden A.Z."/>
            <person name="Zhang X."/>
            <person name="Grigoriev I.V."/>
        </authorList>
    </citation>
    <scope>NUCLEOTIDE SEQUENCE</scope>
    <source>
        <strain evidence="1">CCMP1516</strain>
    </source>
</reference>
<feature type="non-terminal residue" evidence="1">
    <location>
        <position position="1"/>
    </location>
</feature>
<organism evidence="1">
    <name type="scientific">Emiliania huxleyi</name>
    <name type="common">Coccolithophore</name>
    <name type="synonym">Pontosphaera huxleyi</name>
    <dbReference type="NCBI Taxonomy" id="2903"/>
    <lineage>
        <taxon>Eukaryota</taxon>
        <taxon>Haptista</taxon>
        <taxon>Haptophyta</taxon>
        <taxon>Prymnesiophyceae</taxon>
        <taxon>Isochrysidales</taxon>
        <taxon>Noelaerhabdaceae</taxon>
        <taxon>Emiliania</taxon>
    </lineage>
</organism>
<proteinExistence type="predicted"/>
<dbReference type="EMBL" id="KB864236">
    <property type="protein sequence ID" value="EOD35701.1"/>
    <property type="molecule type" value="Genomic_DNA"/>
</dbReference>
<gene>
    <name evidence="1" type="ORF">EMIHUDRAFT_110775</name>
</gene>
<dbReference type="GeneID" id="17280972"/>
<dbReference type="RefSeq" id="XP_005788130.1">
    <property type="nucleotide sequence ID" value="XM_005788073.1"/>
</dbReference>
<dbReference type="HOGENOM" id="CLU_1536517_0_0_1"/>
<protein>
    <submittedName>
        <fullName evidence="1">Uncharacterized protein</fullName>
    </submittedName>
</protein>